<proteinExistence type="inferred from homology"/>
<evidence type="ECO:0000256" key="8">
    <source>
        <dbReference type="SAM" id="Phobius"/>
    </source>
</evidence>
<reference evidence="10" key="2">
    <citation type="submission" date="2020-09" db="EMBL/GenBank/DDBJ databases">
        <authorList>
            <person name="Sun Q."/>
            <person name="Zhou Y."/>
        </authorList>
    </citation>
    <scope>NUCLEOTIDE SEQUENCE</scope>
    <source>
        <strain evidence="10">CGMCC 1.12408</strain>
    </source>
</reference>
<dbReference type="PANTHER" id="PTHR34390">
    <property type="entry name" value="UPF0442 PROTEIN YJJB-RELATED"/>
    <property type="match status" value="1"/>
</dbReference>
<dbReference type="Proteomes" id="UP000613512">
    <property type="component" value="Unassembled WGS sequence"/>
</dbReference>
<evidence type="ECO:0000256" key="1">
    <source>
        <dbReference type="ARBA" id="ARBA00004651"/>
    </source>
</evidence>
<gene>
    <name evidence="10" type="ORF">GCM10008025_05510</name>
</gene>
<dbReference type="GO" id="GO:0005886">
    <property type="term" value="C:plasma membrane"/>
    <property type="evidence" value="ECO:0007669"/>
    <property type="project" value="UniProtKB-SubCell"/>
</dbReference>
<dbReference type="EMBL" id="BMEY01000002">
    <property type="protein sequence ID" value="GGA64541.1"/>
    <property type="molecule type" value="Genomic_DNA"/>
</dbReference>
<comment type="subcellular location">
    <subcellularLocation>
        <location evidence="1">Cell membrane</location>
        <topology evidence="1">Multi-pass membrane protein</topology>
    </subcellularLocation>
</comment>
<sequence>MEIAAQLVTSFIASAAFGILFNAPKNVLIQCGFNGMAGWIVYFLLVQEGMDSVPATILAAMLVAIISRFFSKRYKTPIIIFNVSGIIPLVPGGMAYNAMRSFVQHDYINAVQYSAKVMLLAGGIAMGLMFSEVINQIIIKTTGKKKRTQL</sequence>
<keyword evidence="11" id="KW-1185">Reference proteome</keyword>
<reference evidence="10" key="1">
    <citation type="journal article" date="2014" name="Int. J. Syst. Evol. Microbiol.">
        <title>Complete genome sequence of Corynebacterium casei LMG S-19264T (=DSM 44701T), isolated from a smear-ripened cheese.</title>
        <authorList>
            <consortium name="US DOE Joint Genome Institute (JGI-PGF)"/>
            <person name="Walter F."/>
            <person name="Albersmeier A."/>
            <person name="Kalinowski J."/>
            <person name="Ruckert C."/>
        </authorList>
    </citation>
    <scope>NUCLEOTIDE SEQUENCE</scope>
    <source>
        <strain evidence="10">CGMCC 1.12408</strain>
    </source>
</reference>
<dbReference type="InterPro" id="IPR024528">
    <property type="entry name" value="ThrE_2"/>
</dbReference>
<evidence type="ECO:0000313" key="11">
    <source>
        <dbReference type="Proteomes" id="UP000613512"/>
    </source>
</evidence>
<evidence type="ECO:0000256" key="4">
    <source>
        <dbReference type="ARBA" id="ARBA00022692"/>
    </source>
</evidence>
<keyword evidence="2" id="KW-1003">Cell membrane</keyword>
<evidence type="ECO:0000256" key="3">
    <source>
        <dbReference type="ARBA" id="ARBA00022519"/>
    </source>
</evidence>
<evidence type="ECO:0000259" key="9">
    <source>
        <dbReference type="Pfam" id="PF12821"/>
    </source>
</evidence>
<dbReference type="InterPro" id="IPR050539">
    <property type="entry name" value="ThrE_Dicarb/AminoAcid_Exp"/>
</dbReference>
<evidence type="ECO:0000256" key="6">
    <source>
        <dbReference type="ARBA" id="ARBA00023136"/>
    </source>
</evidence>
<feature type="transmembrane region" description="Helical" evidence="8">
    <location>
        <begin position="39"/>
        <end position="66"/>
    </location>
</feature>
<feature type="domain" description="Threonine/Serine exporter ThrE" evidence="9">
    <location>
        <begin position="6"/>
        <end position="134"/>
    </location>
</feature>
<evidence type="ECO:0000256" key="7">
    <source>
        <dbReference type="ARBA" id="ARBA00034125"/>
    </source>
</evidence>
<evidence type="ECO:0000256" key="2">
    <source>
        <dbReference type="ARBA" id="ARBA00022475"/>
    </source>
</evidence>
<feature type="transmembrane region" description="Helical" evidence="8">
    <location>
        <begin position="78"/>
        <end position="99"/>
    </location>
</feature>
<protein>
    <submittedName>
        <fullName evidence="10">Membrane protein</fullName>
    </submittedName>
</protein>
<keyword evidence="5 8" id="KW-1133">Transmembrane helix</keyword>
<comment type="caution">
    <text evidence="10">The sequence shown here is derived from an EMBL/GenBank/DDBJ whole genome shotgun (WGS) entry which is preliminary data.</text>
</comment>
<keyword evidence="6 8" id="KW-0472">Membrane</keyword>
<keyword evidence="4 8" id="KW-0812">Transmembrane</keyword>
<name>A0A916W4A7_9BACI</name>
<dbReference type="AlphaFoldDB" id="A0A916W4A7"/>
<evidence type="ECO:0000256" key="5">
    <source>
        <dbReference type="ARBA" id="ARBA00022989"/>
    </source>
</evidence>
<keyword evidence="3" id="KW-0997">Cell inner membrane</keyword>
<feature type="transmembrane region" description="Helical" evidence="8">
    <location>
        <begin position="119"/>
        <end position="139"/>
    </location>
</feature>
<evidence type="ECO:0000313" key="10">
    <source>
        <dbReference type="EMBL" id="GGA64541.1"/>
    </source>
</evidence>
<comment type="similarity">
    <text evidence="7">Belongs to the ThrE exporter (TC 2.A.79) family.</text>
</comment>
<accession>A0A916W4A7</accession>
<organism evidence="10 11">
    <name type="scientific">Ornithinibacillus halotolerans</name>
    <dbReference type="NCBI Taxonomy" id="1274357"/>
    <lineage>
        <taxon>Bacteria</taxon>
        <taxon>Bacillati</taxon>
        <taxon>Bacillota</taxon>
        <taxon>Bacilli</taxon>
        <taxon>Bacillales</taxon>
        <taxon>Bacillaceae</taxon>
        <taxon>Ornithinibacillus</taxon>
    </lineage>
</organism>
<dbReference type="Pfam" id="PF12821">
    <property type="entry name" value="ThrE_2"/>
    <property type="match status" value="1"/>
</dbReference>
<dbReference type="RefSeq" id="WP_188383161.1">
    <property type="nucleotide sequence ID" value="NZ_BMEY01000002.1"/>
</dbReference>
<dbReference type="PANTHER" id="PTHR34390:SF1">
    <property type="entry name" value="SUCCINATE TRANSPORTER SUBUNIT YJJB-RELATED"/>
    <property type="match status" value="1"/>
</dbReference>
<dbReference type="GO" id="GO:0015744">
    <property type="term" value="P:succinate transport"/>
    <property type="evidence" value="ECO:0007669"/>
    <property type="project" value="TreeGrafter"/>
</dbReference>